<accession>A0ACD5GME5</accession>
<reference evidence="1" key="1">
    <citation type="submission" date="2024-11" db="EMBL/GenBank/DDBJ databases">
        <title>Sequencing of Borrelia variable plasmids from multiple Borrelia sensu lato isolates.</title>
        <authorList>
            <person name="Mongodin E.F."/>
            <person name="Rudenko N."/>
            <person name="Fraser C.M."/>
            <person name="Schutzer S."/>
            <person name="Luft B."/>
            <person name="Morgan R."/>
            <person name="Casjens S."/>
            <person name="Qiu W."/>
        </authorList>
    </citation>
    <scope>NUCLEOTIDE SEQUENCE</scope>
    <source>
        <strain evidence="1">PotiB3</strain>
    </source>
</reference>
<geneLocation type="plasmid" evidence="1 2">
    <name>lp25</name>
</geneLocation>
<evidence type="ECO:0000313" key="2">
    <source>
        <dbReference type="Proteomes" id="UP001301963"/>
    </source>
</evidence>
<gene>
    <name evidence="1" type="ORF">QIA44_05000</name>
</gene>
<protein>
    <submittedName>
        <fullName evidence="1">DUF261 family protein</fullName>
    </submittedName>
</protein>
<keyword evidence="2" id="KW-1185">Reference proteome</keyword>
<organism evidence="1 2">
    <name type="scientific">Borreliella lusitaniae</name>
    <dbReference type="NCBI Taxonomy" id="100177"/>
    <lineage>
        <taxon>Bacteria</taxon>
        <taxon>Pseudomonadati</taxon>
        <taxon>Spirochaetota</taxon>
        <taxon>Spirochaetia</taxon>
        <taxon>Spirochaetales</taxon>
        <taxon>Borreliaceae</taxon>
        <taxon>Borreliella</taxon>
    </lineage>
</organism>
<sequence length="227" mass="26382">MNNKVLLYIYNLFYKLLKEYFIKKYKSELLESASHFKNSCEVKEVEIHRLTVPLQMKFKEQNEVISKFGCYFLCILFIGLVVKEIKNSVEKCLDCFEIDLLFRGLVQKGCLRGDNAYVNSPNAIFSNLGIGEDILFDEKHHPIHYVPTESDILIGKYRDESSGFYHFVILNNDLTVIWDSLGNSKTVSNGNLDSLRVFKIQNKAIAEHVKNRLEFYSAKFRNNLKEA</sequence>
<evidence type="ECO:0000313" key="1">
    <source>
        <dbReference type="EMBL" id="XPK47094.1"/>
    </source>
</evidence>
<proteinExistence type="predicted"/>
<name>A0ACD5GME5_9SPIR</name>
<dbReference type="Proteomes" id="UP001301963">
    <property type="component" value="Plasmid lp25"/>
</dbReference>
<dbReference type="EMBL" id="CP179538">
    <property type="protein sequence ID" value="XPK47094.1"/>
    <property type="molecule type" value="Genomic_DNA"/>
</dbReference>
<keyword evidence="1" id="KW-0614">Plasmid</keyword>